<feature type="binding site" evidence="9">
    <location>
        <position position="17"/>
    </location>
    <ligand>
        <name>Mg(2+)</name>
        <dbReference type="ChEBI" id="CHEBI:18420"/>
        <note>catalytic</note>
    </ligand>
</feature>
<comment type="cofactor">
    <cofactor evidence="1 9">
        <name>Mg(2+)</name>
        <dbReference type="ChEBI" id="CHEBI:18420"/>
    </cofactor>
</comment>
<evidence type="ECO:0000313" key="11">
    <source>
        <dbReference type="Proteomes" id="UP000254893"/>
    </source>
</evidence>
<dbReference type="HAMAP" id="MF_01471">
    <property type="entry name" value="Cas2"/>
    <property type="match status" value="1"/>
</dbReference>
<evidence type="ECO:0000256" key="5">
    <source>
        <dbReference type="ARBA" id="ARBA00022759"/>
    </source>
</evidence>
<evidence type="ECO:0000256" key="4">
    <source>
        <dbReference type="ARBA" id="ARBA00022723"/>
    </source>
</evidence>
<dbReference type="AlphaFoldDB" id="A0A380BNU8"/>
<name>A0A380BNU8_SPHSI</name>
<keyword evidence="4 9" id="KW-0479">Metal-binding</keyword>
<organism evidence="10 11">
    <name type="scientific">Sphingobacterium spiritivorum</name>
    <name type="common">Flavobacterium spiritivorum</name>
    <dbReference type="NCBI Taxonomy" id="258"/>
    <lineage>
        <taxon>Bacteria</taxon>
        <taxon>Pseudomonadati</taxon>
        <taxon>Bacteroidota</taxon>
        <taxon>Sphingobacteriia</taxon>
        <taxon>Sphingobacteriales</taxon>
        <taxon>Sphingobacteriaceae</taxon>
        <taxon>Sphingobacterium</taxon>
    </lineage>
</organism>
<evidence type="ECO:0000256" key="8">
    <source>
        <dbReference type="ARBA" id="ARBA00023118"/>
    </source>
</evidence>
<dbReference type="SUPFAM" id="SSF143430">
    <property type="entry name" value="TTP0101/SSO1404-like"/>
    <property type="match status" value="1"/>
</dbReference>
<keyword evidence="5 9" id="KW-0255">Endonuclease</keyword>
<keyword evidence="3 9" id="KW-0540">Nuclease</keyword>
<dbReference type="NCBIfam" id="TIGR01573">
    <property type="entry name" value="cas2"/>
    <property type="match status" value="1"/>
</dbReference>
<dbReference type="Proteomes" id="UP000254893">
    <property type="component" value="Unassembled WGS sequence"/>
</dbReference>
<dbReference type="GO" id="GO:0051607">
    <property type="term" value="P:defense response to virus"/>
    <property type="evidence" value="ECO:0007669"/>
    <property type="project" value="UniProtKB-UniRule"/>
</dbReference>
<sequence>MNRLNQYRVLWILVFFDLPTETKKDRAVHARFRKEIMQDGFTMFQFSIYLRHCNSRENADVHVKRIKRLLPEKGHIGILTITDKQFGDIELFIGKDKSKRPDTPQQLELF</sequence>
<evidence type="ECO:0000256" key="1">
    <source>
        <dbReference type="ARBA" id="ARBA00001946"/>
    </source>
</evidence>
<evidence type="ECO:0000313" key="10">
    <source>
        <dbReference type="EMBL" id="SUJ03424.1"/>
    </source>
</evidence>
<dbReference type="GO" id="GO:0016787">
    <property type="term" value="F:hydrolase activity"/>
    <property type="evidence" value="ECO:0007669"/>
    <property type="project" value="UniProtKB-KW"/>
</dbReference>
<evidence type="ECO:0000256" key="9">
    <source>
        <dbReference type="HAMAP-Rule" id="MF_01471"/>
    </source>
</evidence>
<protein>
    <recommendedName>
        <fullName evidence="9">CRISPR-associated endoribonuclease Cas2</fullName>
        <ecNumber evidence="9">3.1.-.-</ecNumber>
    </recommendedName>
</protein>
<keyword evidence="7 9" id="KW-0460">Magnesium</keyword>
<comment type="function">
    <text evidence="9">CRISPR (clustered regularly interspaced short palindromic repeat), is an adaptive immune system that provides protection against mobile genetic elements (viruses, transposable elements and conjugative plasmids). CRISPR clusters contain sequences complementary to antecedent mobile elements and target invading nucleic acids. CRISPR clusters are transcribed and processed into CRISPR RNA (crRNA). Functions as a ssRNA-specific endoribonuclease. Involved in the integration of spacer DNA into the CRISPR cassette.</text>
</comment>
<evidence type="ECO:0000256" key="2">
    <source>
        <dbReference type="ARBA" id="ARBA00009959"/>
    </source>
</evidence>
<evidence type="ECO:0000256" key="7">
    <source>
        <dbReference type="ARBA" id="ARBA00022842"/>
    </source>
</evidence>
<comment type="similarity">
    <text evidence="2 9">Belongs to the CRISPR-associated endoribonuclease Cas2 protein family.</text>
</comment>
<accession>A0A380BNU8</accession>
<dbReference type="Pfam" id="PF09827">
    <property type="entry name" value="CRISPR_Cas2"/>
    <property type="match status" value="1"/>
</dbReference>
<proteinExistence type="inferred from homology"/>
<evidence type="ECO:0000256" key="6">
    <source>
        <dbReference type="ARBA" id="ARBA00022801"/>
    </source>
</evidence>
<dbReference type="GO" id="GO:0004521">
    <property type="term" value="F:RNA endonuclease activity"/>
    <property type="evidence" value="ECO:0007669"/>
    <property type="project" value="InterPro"/>
</dbReference>
<dbReference type="EC" id="3.1.-.-" evidence="9"/>
<dbReference type="InterPro" id="IPR021127">
    <property type="entry name" value="CRISPR_associated_Cas2"/>
</dbReference>
<reference evidence="10 11" key="1">
    <citation type="submission" date="2018-06" db="EMBL/GenBank/DDBJ databases">
        <authorList>
            <consortium name="Pathogen Informatics"/>
            <person name="Doyle S."/>
        </authorList>
    </citation>
    <scope>NUCLEOTIDE SEQUENCE [LARGE SCALE GENOMIC DNA]</scope>
    <source>
        <strain evidence="10 11">NCTC11388</strain>
    </source>
</reference>
<dbReference type="EMBL" id="UGYW01000002">
    <property type="protein sequence ID" value="SUJ03424.1"/>
    <property type="molecule type" value="Genomic_DNA"/>
</dbReference>
<dbReference type="InterPro" id="IPR019199">
    <property type="entry name" value="Virulence_VapD/CRISPR_Cas2"/>
</dbReference>
<evidence type="ECO:0000256" key="3">
    <source>
        <dbReference type="ARBA" id="ARBA00022722"/>
    </source>
</evidence>
<comment type="subunit">
    <text evidence="9">Homodimer, forms a heterotetramer with a Cas1 homodimer.</text>
</comment>
<keyword evidence="6 9" id="KW-0378">Hydrolase</keyword>
<gene>
    <name evidence="9" type="primary">cas2</name>
    <name evidence="10" type="ORF">NCTC11388_01257</name>
</gene>
<dbReference type="GO" id="GO:0046872">
    <property type="term" value="F:metal ion binding"/>
    <property type="evidence" value="ECO:0007669"/>
    <property type="project" value="UniProtKB-UniRule"/>
</dbReference>
<dbReference type="GO" id="GO:0043571">
    <property type="term" value="P:maintenance of CRISPR repeat elements"/>
    <property type="evidence" value="ECO:0007669"/>
    <property type="project" value="UniProtKB-UniRule"/>
</dbReference>
<keyword evidence="8 9" id="KW-0051">Antiviral defense</keyword>